<evidence type="ECO:0000256" key="1">
    <source>
        <dbReference type="ARBA" id="ARBA00009374"/>
    </source>
</evidence>
<dbReference type="PROSITE" id="PS51795">
    <property type="entry name" value="ZF_FLZ"/>
    <property type="match status" value="1"/>
</dbReference>
<protein>
    <recommendedName>
        <fullName evidence="6">FLZ-type domain-containing protein</fullName>
    </recommendedName>
</protein>
<evidence type="ECO:0000313" key="8">
    <source>
        <dbReference type="Proteomes" id="UP000507222"/>
    </source>
</evidence>
<feature type="domain" description="FLZ-type" evidence="6">
    <location>
        <begin position="289"/>
        <end position="333"/>
    </location>
</feature>
<evidence type="ECO:0000256" key="3">
    <source>
        <dbReference type="ARBA" id="ARBA00022771"/>
    </source>
</evidence>
<dbReference type="InterPro" id="IPR044585">
    <property type="entry name" value="FLZ10/11"/>
</dbReference>
<feature type="region of interest" description="Disordered" evidence="5">
    <location>
        <begin position="336"/>
        <end position="359"/>
    </location>
</feature>
<accession>A0A6J5TRK0</accession>
<proteinExistence type="inferred from homology"/>
<evidence type="ECO:0000259" key="6">
    <source>
        <dbReference type="PROSITE" id="PS51795"/>
    </source>
</evidence>
<keyword evidence="3" id="KW-0863">Zinc-finger</keyword>
<name>A0A6J5TRK0_PRUAR</name>
<evidence type="ECO:0000313" key="7">
    <source>
        <dbReference type="EMBL" id="CAB4266630.1"/>
    </source>
</evidence>
<gene>
    <name evidence="7" type="ORF">CURHAP_LOCUS8976</name>
</gene>
<feature type="zinc finger region" description="FLZ-type" evidence="4">
    <location>
        <begin position="289"/>
        <end position="333"/>
    </location>
</feature>
<dbReference type="GO" id="GO:0008270">
    <property type="term" value="F:zinc ion binding"/>
    <property type="evidence" value="ECO:0007669"/>
    <property type="project" value="UniProtKB-KW"/>
</dbReference>
<feature type="compositionally biased region" description="Basic and acidic residues" evidence="5">
    <location>
        <begin position="336"/>
        <end position="345"/>
    </location>
</feature>
<keyword evidence="2" id="KW-0479">Metal-binding</keyword>
<dbReference type="Pfam" id="PF04570">
    <property type="entry name" value="zf-FLZ"/>
    <property type="match status" value="1"/>
</dbReference>
<reference evidence="7 8" key="1">
    <citation type="submission" date="2020-05" db="EMBL/GenBank/DDBJ databases">
        <authorList>
            <person name="Campoy J."/>
            <person name="Schneeberger K."/>
            <person name="Spophaly S."/>
        </authorList>
    </citation>
    <scope>NUCLEOTIDE SEQUENCE [LARGE SCALE GENOMIC DNA]</scope>
    <source>
        <strain evidence="7">PruArmRojPasFocal</strain>
    </source>
</reference>
<evidence type="ECO:0000256" key="2">
    <source>
        <dbReference type="ARBA" id="ARBA00022723"/>
    </source>
</evidence>
<dbReference type="InterPro" id="IPR007650">
    <property type="entry name" value="Zf-FLZ_dom"/>
</dbReference>
<dbReference type="PANTHER" id="PTHR46868:SF3">
    <property type="entry name" value="FCS-LIKE ZINC FINGER 11"/>
    <property type="match status" value="1"/>
</dbReference>
<organism evidence="7 8">
    <name type="scientific">Prunus armeniaca</name>
    <name type="common">Apricot</name>
    <name type="synonym">Armeniaca vulgaris</name>
    <dbReference type="NCBI Taxonomy" id="36596"/>
    <lineage>
        <taxon>Eukaryota</taxon>
        <taxon>Viridiplantae</taxon>
        <taxon>Streptophyta</taxon>
        <taxon>Embryophyta</taxon>
        <taxon>Tracheophyta</taxon>
        <taxon>Spermatophyta</taxon>
        <taxon>Magnoliopsida</taxon>
        <taxon>eudicotyledons</taxon>
        <taxon>Gunneridae</taxon>
        <taxon>Pentapetalae</taxon>
        <taxon>rosids</taxon>
        <taxon>fabids</taxon>
        <taxon>Rosales</taxon>
        <taxon>Rosaceae</taxon>
        <taxon>Amygdaloideae</taxon>
        <taxon>Amygdaleae</taxon>
        <taxon>Prunus</taxon>
    </lineage>
</organism>
<dbReference type="Proteomes" id="UP000507222">
    <property type="component" value="Unassembled WGS sequence"/>
</dbReference>
<evidence type="ECO:0000256" key="4">
    <source>
        <dbReference type="PROSITE-ProRule" id="PRU01131"/>
    </source>
</evidence>
<comment type="similarity">
    <text evidence="1">Belongs to the FLZ family.</text>
</comment>
<dbReference type="AlphaFoldDB" id="A0A6J5TRK0"/>
<dbReference type="PANTHER" id="PTHR46868">
    <property type="entry name" value="FCS-LIKE ZINC FINGER 11"/>
    <property type="match status" value="1"/>
</dbReference>
<dbReference type="EMBL" id="CAEKDK010000001">
    <property type="protein sequence ID" value="CAB4266630.1"/>
    <property type="molecule type" value="Genomic_DNA"/>
</dbReference>
<evidence type="ECO:0000256" key="5">
    <source>
        <dbReference type="SAM" id="MobiDB-lite"/>
    </source>
</evidence>
<sequence length="359" mass="38957">MLRKRSRSIQKDQHQMGHLPIADAGSDVLGHNPKSNSFFSVPGLFVGLSSKGLIDSDSVRSPTSPLDFRVFSNLGNPFRSPRSNSDGQQRSWGSSKVGLSIIDSFDDDVKFSGKVPRSSEIFPHSKIKSPLEKGSSDVLFEIGESPTEPESFGKIRSCSLDSGRAFSTLSGLSNLNPNSTSGNFCMESLTTQPFIGGSPNLATQMNTGSIGSSNGLVGSLSASEIELSEDYTCVISHGANPKKTHIFGDCILGCHSNDLGNFGKNEGKEIGFARPGTSLGNFVQYPSNNFLSFCYYCNKKLEEGKDIYIYRGEKAFCSLSCRSEEILIDEELEKCNDQSSEKPLESDEELFETGIIADK</sequence>
<keyword evidence="3" id="KW-0862">Zinc</keyword>